<feature type="region of interest" description="Disordered" evidence="2">
    <location>
        <begin position="82"/>
        <end position="108"/>
    </location>
</feature>
<evidence type="ECO:0000313" key="3">
    <source>
        <dbReference type="EMBL" id="GMI24578.1"/>
    </source>
</evidence>
<name>A0ABQ6ME08_9STRA</name>
<feature type="coiled-coil region" evidence="1">
    <location>
        <begin position="701"/>
        <end position="742"/>
    </location>
</feature>
<comment type="caution">
    <text evidence="3">The sequence shown here is derived from an EMBL/GenBank/DDBJ whole genome shotgun (WGS) entry which is preliminary data.</text>
</comment>
<feature type="coiled-coil region" evidence="1">
    <location>
        <begin position="772"/>
        <end position="809"/>
    </location>
</feature>
<proteinExistence type="predicted"/>
<dbReference type="Proteomes" id="UP001165060">
    <property type="component" value="Unassembled WGS sequence"/>
</dbReference>
<evidence type="ECO:0000256" key="1">
    <source>
        <dbReference type="SAM" id="Coils"/>
    </source>
</evidence>
<protein>
    <submittedName>
        <fullName evidence="3">Uncharacterized protein</fullName>
    </submittedName>
</protein>
<organism evidence="3 4">
    <name type="scientific">Tetraparma gracilis</name>
    <dbReference type="NCBI Taxonomy" id="2962635"/>
    <lineage>
        <taxon>Eukaryota</taxon>
        <taxon>Sar</taxon>
        <taxon>Stramenopiles</taxon>
        <taxon>Ochrophyta</taxon>
        <taxon>Bolidophyceae</taxon>
        <taxon>Parmales</taxon>
        <taxon>Triparmaceae</taxon>
        <taxon>Tetraparma</taxon>
    </lineage>
</organism>
<reference evidence="3 4" key="1">
    <citation type="journal article" date="2023" name="Commun. Biol.">
        <title>Genome analysis of Parmales, the sister group of diatoms, reveals the evolutionary specialization of diatoms from phago-mixotrophs to photoautotrophs.</title>
        <authorList>
            <person name="Ban H."/>
            <person name="Sato S."/>
            <person name="Yoshikawa S."/>
            <person name="Yamada K."/>
            <person name="Nakamura Y."/>
            <person name="Ichinomiya M."/>
            <person name="Sato N."/>
            <person name="Blanc-Mathieu R."/>
            <person name="Endo H."/>
            <person name="Kuwata A."/>
            <person name="Ogata H."/>
        </authorList>
    </citation>
    <scope>NUCLEOTIDE SEQUENCE [LARGE SCALE GENOMIC DNA]</scope>
</reference>
<sequence>MPSMKHSATTPLFQTVSLPSHVSPAPKFRAVLSSHQFLASLPHPHRVFLVPRAVSSTSTFLPPCAAALAPLSLLLAKGGPSLGPGSHLPPPPAASGKKLFQSSSPPATSLSPATAHAIAYHLYQALQFSESRNLAVGFLPEDVWVGEVDGELVVGFLPSVLGDAVDADADALPRGEDVGEDVFRGGPAPAASRPPRVPSNPSITQHGRPVPTKQVRGVIQSLPKTYKSFFPAHGANGGGMEDVGRYSLGCLIRWMHTLVPPAYTYASFQSVKPRSVVNERLEELDEAVLKAVRDLISRRGAGGAARPAARSLAAYFRPPGAVASRSVNNADGAGGHMIGGEGAGAVKLKRRSGGAGGKAGPDADGIPDYVRSEFNDVMSFGTASASSDDSIELFDDDADVGVEVVNDIAKVIDYTLSMHLPAGSNGSDLSRLSGSGLDELARSRLQVAELEARLRLSEGSARDAASSQATRVAVLAADAKKAESSRKLLLLEHRVAVSALETKALQQQSMLEAAQLDIERRAAEGAAVADAHHGAVSKLLESHRTALEEERALGAIKEAAIAATVEKEGSARRSLATLLEEEREAAAQRLRDAEARGAAALAAANASHERERGHLDAGAQSAAWSAATNGELREKFRVAQSERDAAREQIEELKEELGHALQEGADATQAAQDRIVASSKGAQLKILTGAEEHASAMGGAEKKHAGEIEGLEALLAAAQAERDAVGEKLAATEKELAHAREEGADAAGAARARIAAAAKRLGEAEAKGAAALAAVAAQRAEMKEMEMNLEQEERENDALNKELREITSGLQGQEQGRAGEADAPAPTQHVRRTVAQVERHKSIVDAFKRMGTIG</sequence>
<evidence type="ECO:0000256" key="2">
    <source>
        <dbReference type="SAM" id="MobiDB-lite"/>
    </source>
</evidence>
<keyword evidence="4" id="KW-1185">Reference proteome</keyword>
<feature type="coiled-coil region" evidence="1">
    <location>
        <begin position="629"/>
        <end position="670"/>
    </location>
</feature>
<accession>A0ABQ6ME08</accession>
<feature type="compositionally biased region" description="Low complexity" evidence="2">
    <location>
        <begin position="184"/>
        <end position="202"/>
    </location>
</feature>
<dbReference type="EMBL" id="BRYB01002725">
    <property type="protein sequence ID" value="GMI24578.1"/>
    <property type="molecule type" value="Genomic_DNA"/>
</dbReference>
<keyword evidence="1" id="KW-0175">Coiled coil</keyword>
<evidence type="ECO:0000313" key="4">
    <source>
        <dbReference type="Proteomes" id="UP001165060"/>
    </source>
</evidence>
<feature type="region of interest" description="Disordered" evidence="2">
    <location>
        <begin position="175"/>
        <end position="213"/>
    </location>
</feature>
<gene>
    <name evidence="3" type="ORF">TeGR_g9175</name>
</gene>